<reference evidence="2" key="1">
    <citation type="submission" date="2021-04" db="EMBL/GenBank/DDBJ databases">
        <authorList>
            <person name="Pira H."/>
            <person name="Risdian C."/>
            <person name="Wink J."/>
        </authorList>
    </citation>
    <scope>NUCLEOTIDE SEQUENCE</scope>
    <source>
        <strain evidence="2">WH158</strain>
    </source>
</reference>
<dbReference type="Pfam" id="PF13229">
    <property type="entry name" value="Beta_helix"/>
    <property type="match status" value="1"/>
</dbReference>
<evidence type="ECO:0000259" key="1">
    <source>
        <dbReference type="Pfam" id="PF13229"/>
    </source>
</evidence>
<sequence length="334" mass="35309">MTQSRSSAETASLSRPSIWGGFAIATMAVAAIPLAALMAQAPAAPVSAFTVLESGRGYESLQQAVNAIGAQKGIIEIAPGTYRQCAVQTAGVIAYVARDYGTAVLDRTACEGKAALVLRGVGAEVRGVTFNNISVSDGNGAGIRLEKGSLNVAFGRFLNSQQGILTANNPNGRIFITRSTFSGLGTCENSAGCAHSIYTGDYGQLTVRESRFERGQGGHYLKARASNVVIENNSFDDANGRGTNYMIDLPAGSTGRITQNWFVQGRDKENYSAFIALGAEQNLHSSDGLSVTDNEARFVPGLRRASAFLADWTGSRVVMSGNRLADGLTQYEER</sequence>
<keyword evidence="3" id="KW-1185">Reference proteome</keyword>
<proteinExistence type="predicted"/>
<protein>
    <submittedName>
        <fullName evidence="2">Right-handed parallel beta-helix repeat-containing protein</fullName>
    </submittedName>
</protein>
<dbReference type="EMBL" id="JAGSPC010000001">
    <property type="protein sequence ID" value="MBV7258777.1"/>
    <property type="molecule type" value="Genomic_DNA"/>
</dbReference>
<feature type="domain" description="Right handed beta helix" evidence="1">
    <location>
        <begin position="126"/>
        <end position="270"/>
    </location>
</feature>
<dbReference type="InterPro" id="IPR039448">
    <property type="entry name" value="Beta_helix"/>
</dbReference>
<accession>A0A9X1F1W5</accession>
<organism evidence="2 3">
    <name type="scientific">Erythrobacter crassostreae</name>
    <dbReference type="NCBI Taxonomy" id="2828328"/>
    <lineage>
        <taxon>Bacteria</taxon>
        <taxon>Pseudomonadati</taxon>
        <taxon>Pseudomonadota</taxon>
        <taxon>Alphaproteobacteria</taxon>
        <taxon>Sphingomonadales</taxon>
        <taxon>Erythrobacteraceae</taxon>
        <taxon>Erythrobacter/Porphyrobacter group</taxon>
        <taxon>Erythrobacter</taxon>
    </lineage>
</organism>
<evidence type="ECO:0000313" key="3">
    <source>
        <dbReference type="Proteomes" id="UP001138681"/>
    </source>
</evidence>
<evidence type="ECO:0000313" key="2">
    <source>
        <dbReference type="EMBL" id="MBV7258777.1"/>
    </source>
</evidence>
<dbReference type="Proteomes" id="UP001138681">
    <property type="component" value="Unassembled WGS sequence"/>
</dbReference>
<dbReference type="AlphaFoldDB" id="A0A9X1F1W5"/>
<dbReference type="RefSeq" id="WP_218404057.1">
    <property type="nucleotide sequence ID" value="NZ_JAGSPC010000001.1"/>
</dbReference>
<gene>
    <name evidence="2" type="ORF">KCG46_04195</name>
</gene>
<name>A0A9X1F1W5_9SPHN</name>
<comment type="caution">
    <text evidence="2">The sequence shown here is derived from an EMBL/GenBank/DDBJ whole genome shotgun (WGS) entry which is preliminary data.</text>
</comment>